<evidence type="ECO:0000256" key="1">
    <source>
        <dbReference type="ARBA" id="ARBA00022670"/>
    </source>
</evidence>
<evidence type="ECO:0000256" key="4">
    <source>
        <dbReference type="ARBA" id="ARBA00022722"/>
    </source>
</evidence>
<feature type="domain" description="Reverse transcriptase" evidence="8">
    <location>
        <begin position="34"/>
        <end position="130"/>
    </location>
</feature>
<comment type="caution">
    <text evidence="9">The sequence shown here is derived from an EMBL/GenBank/DDBJ whole genome shotgun (WGS) entry which is preliminary data.</text>
</comment>
<dbReference type="GO" id="GO:0004519">
    <property type="term" value="F:endonuclease activity"/>
    <property type="evidence" value="ECO:0007669"/>
    <property type="project" value="UniProtKB-KW"/>
</dbReference>
<keyword evidence="7 9" id="KW-0695">RNA-directed DNA polymerase</keyword>
<dbReference type="InterPro" id="IPR043502">
    <property type="entry name" value="DNA/RNA_pol_sf"/>
</dbReference>
<evidence type="ECO:0000313" key="9">
    <source>
        <dbReference type="EMBL" id="GEU77852.1"/>
    </source>
</evidence>
<sequence length="147" mass="17118">MPKKYGLVANEVGASHWLHSLLSSSPWGALVLFVKKNDSLFRMCIDCWELNKLIIKIRYRLPRIDDCLISYKGHGIFPKIDIRSGYHQLRVREEDIHKTAFKIRYGHFEFTVMPFSLTNAPVVFMDLMNRETIGNATGYEYYLPSTD</sequence>
<proteinExistence type="predicted"/>
<dbReference type="Pfam" id="PF00078">
    <property type="entry name" value="RVT_1"/>
    <property type="match status" value="1"/>
</dbReference>
<dbReference type="GO" id="GO:0003964">
    <property type="term" value="F:RNA-directed DNA polymerase activity"/>
    <property type="evidence" value="ECO:0007669"/>
    <property type="project" value="UniProtKB-KW"/>
</dbReference>
<dbReference type="AlphaFoldDB" id="A0A6L2MYD0"/>
<keyword evidence="4" id="KW-0540">Nuclease</keyword>
<organism evidence="9">
    <name type="scientific">Tanacetum cinerariifolium</name>
    <name type="common">Dalmatian daisy</name>
    <name type="synonym">Chrysanthemum cinerariifolium</name>
    <dbReference type="NCBI Taxonomy" id="118510"/>
    <lineage>
        <taxon>Eukaryota</taxon>
        <taxon>Viridiplantae</taxon>
        <taxon>Streptophyta</taxon>
        <taxon>Embryophyta</taxon>
        <taxon>Tracheophyta</taxon>
        <taxon>Spermatophyta</taxon>
        <taxon>Magnoliopsida</taxon>
        <taxon>eudicotyledons</taxon>
        <taxon>Gunneridae</taxon>
        <taxon>Pentapetalae</taxon>
        <taxon>asterids</taxon>
        <taxon>campanulids</taxon>
        <taxon>Asterales</taxon>
        <taxon>Asteraceae</taxon>
        <taxon>Asteroideae</taxon>
        <taxon>Anthemideae</taxon>
        <taxon>Anthemidinae</taxon>
        <taxon>Tanacetum</taxon>
    </lineage>
</organism>
<evidence type="ECO:0000259" key="8">
    <source>
        <dbReference type="Pfam" id="PF00078"/>
    </source>
</evidence>
<accession>A0A6L2MYD0</accession>
<name>A0A6L2MYD0_TANCI</name>
<gene>
    <name evidence="9" type="ORF">Tci_049830</name>
</gene>
<keyword evidence="1" id="KW-0645">Protease</keyword>
<dbReference type="InterPro" id="IPR043128">
    <property type="entry name" value="Rev_trsase/Diguanyl_cyclase"/>
</dbReference>
<dbReference type="GO" id="GO:0008233">
    <property type="term" value="F:peptidase activity"/>
    <property type="evidence" value="ECO:0007669"/>
    <property type="project" value="UniProtKB-KW"/>
</dbReference>
<keyword evidence="6" id="KW-0378">Hydrolase</keyword>
<keyword evidence="5" id="KW-0255">Endonuclease</keyword>
<evidence type="ECO:0000256" key="3">
    <source>
        <dbReference type="ARBA" id="ARBA00022695"/>
    </source>
</evidence>
<evidence type="ECO:0000256" key="6">
    <source>
        <dbReference type="ARBA" id="ARBA00022801"/>
    </source>
</evidence>
<dbReference type="PANTHER" id="PTHR24559:SF444">
    <property type="entry name" value="REVERSE TRANSCRIPTASE DOMAIN-CONTAINING PROTEIN"/>
    <property type="match status" value="1"/>
</dbReference>
<evidence type="ECO:0000256" key="2">
    <source>
        <dbReference type="ARBA" id="ARBA00022679"/>
    </source>
</evidence>
<reference evidence="9" key="1">
    <citation type="journal article" date="2019" name="Sci. Rep.">
        <title>Draft genome of Tanacetum cinerariifolium, the natural source of mosquito coil.</title>
        <authorList>
            <person name="Yamashiro T."/>
            <person name="Shiraishi A."/>
            <person name="Satake H."/>
            <person name="Nakayama K."/>
        </authorList>
    </citation>
    <scope>NUCLEOTIDE SEQUENCE</scope>
</reference>
<evidence type="ECO:0000256" key="7">
    <source>
        <dbReference type="ARBA" id="ARBA00022918"/>
    </source>
</evidence>
<dbReference type="GO" id="GO:0006508">
    <property type="term" value="P:proteolysis"/>
    <property type="evidence" value="ECO:0007669"/>
    <property type="project" value="UniProtKB-KW"/>
</dbReference>
<keyword evidence="2" id="KW-0808">Transferase</keyword>
<dbReference type="PANTHER" id="PTHR24559">
    <property type="entry name" value="TRANSPOSON TY3-I GAG-POL POLYPROTEIN"/>
    <property type="match status" value="1"/>
</dbReference>
<dbReference type="EMBL" id="BKCJ010007556">
    <property type="protein sequence ID" value="GEU77852.1"/>
    <property type="molecule type" value="Genomic_DNA"/>
</dbReference>
<dbReference type="InterPro" id="IPR053134">
    <property type="entry name" value="RNA-dir_DNA_polymerase"/>
</dbReference>
<dbReference type="Gene3D" id="3.10.10.10">
    <property type="entry name" value="HIV Type 1 Reverse Transcriptase, subunit A, domain 1"/>
    <property type="match status" value="1"/>
</dbReference>
<evidence type="ECO:0000256" key="5">
    <source>
        <dbReference type="ARBA" id="ARBA00022759"/>
    </source>
</evidence>
<dbReference type="CDD" id="cd01647">
    <property type="entry name" value="RT_LTR"/>
    <property type="match status" value="1"/>
</dbReference>
<dbReference type="SUPFAM" id="SSF56672">
    <property type="entry name" value="DNA/RNA polymerases"/>
    <property type="match status" value="1"/>
</dbReference>
<dbReference type="Gene3D" id="3.30.70.270">
    <property type="match status" value="1"/>
</dbReference>
<dbReference type="FunFam" id="3.10.10.10:FF:000007">
    <property type="entry name" value="Retrovirus-related Pol polyprotein from transposon 17.6-like Protein"/>
    <property type="match status" value="1"/>
</dbReference>
<dbReference type="InterPro" id="IPR000477">
    <property type="entry name" value="RT_dom"/>
</dbReference>
<protein>
    <submittedName>
        <fullName evidence="9">Putative reverse transcriptase domain-containing protein</fullName>
    </submittedName>
</protein>
<keyword evidence="3" id="KW-0548">Nucleotidyltransferase</keyword>